<dbReference type="EMBL" id="QKWP01001352">
    <property type="protein sequence ID" value="RIB09614.1"/>
    <property type="molecule type" value="Genomic_DNA"/>
</dbReference>
<evidence type="ECO:0000313" key="9">
    <source>
        <dbReference type="Proteomes" id="UP000266673"/>
    </source>
</evidence>
<evidence type="ECO:0000256" key="2">
    <source>
        <dbReference type="ARBA" id="ARBA00022737"/>
    </source>
</evidence>
<evidence type="ECO:0000256" key="1">
    <source>
        <dbReference type="ARBA" id="ARBA00004370"/>
    </source>
</evidence>
<feature type="domain" description="VPS10" evidence="7">
    <location>
        <begin position="64"/>
        <end position="690"/>
    </location>
</feature>
<keyword evidence="6" id="KW-0812">Transmembrane</keyword>
<evidence type="ECO:0000259" key="7">
    <source>
        <dbReference type="SMART" id="SM00602"/>
    </source>
</evidence>
<organism evidence="8 9">
    <name type="scientific">Gigaspora rosea</name>
    <dbReference type="NCBI Taxonomy" id="44941"/>
    <lineage>
        <taxon>Eukaryota</taxon>
        <taxon>Fungi</taxon>
        <taxon>Fungi incertae sedis</taxon>
        <taxon>Mucoromycota</taxon>
        <taxon>Glomeromycotina</taxon>
        <taxon>Glomeromycetes</taxon>
        <taxon>Diversisporales</taxon>
        <taxon>Gigasporaceae</taxon>
        <taxon>Gigaspora</taxon>
    </lineage>
</organism>
<dbReference type="AlphaFoldDB" id="A0A397UHM6"/>
<dbReference type="GO" id="GO:0005794">
    <property type="term" value="C:Golgi apparatus"/>
    <property type="evidence" value="ECO:0007669"/>
    <property type="project" value="TreeGrafter"/>
</dbReference>
<dbReference type="PANTHER" id="PTHR12106">
    <property type="entry name" value="SORTILIN RELATED"/>
    <property type="match status" value="1"/>
</dbReference>
<name>A0A397UHM6_9GLOM</name>
<keyword evidence="6" id="KW-1133">Transmembrane helix</keyword>
<keyword evidence="4" id="KW-0325">Glycoprotein</keyword>
<dbReference type="OrthoDB" id="443634at2759"/>
<evidence type="ECO:0000256" key="3">
    <source>
        <dbReference type="ARBA" id="ARBA00023136"/>
    </source>
</evidence>
<dbReference type="Pfam" id="PF15902">
    <property type="entry name" value="Sortilin-Vps10"/>
    <property type="match status" value="1"/>
</dbReference>
<dbReference type="Gene3D" id="2.10.70.80">
    <property type="match status" value="1"/>
</dbReference>
<dbReference type="GO" id="GO:0006895">
    <property type="term" value="P:Golgi to endosome transport"/>
    <property type="evidence" value="ECO:0007669"/>
    <property type="project" value="TreeGrafter"/>
</dbReference>
<evidence type="ECO:0000256" key="6">
    <source>
        <dbReference type="SAM" id="Phobius"/>
    </source>
</evidence>
<sequence length="801" mass="91694">MFTSLSDTNYWRGEDEECKLFGTQCKGREDLEKDTVRSKKEDEIIIKTKIFDSRINDYVYIEKTKTILINSNNQIWKSTDQGYSWELIEGLKDVNVLSMIQNPYFKDNIYFITQSETQYYTTDAGKDIKSMTVPKKPNLLELPILDFHPAEKAWLIYTSSEECEDDFSLNCKALAHYTQNHGAKWKPLDEYVRICSWALDTKFIVDKDLIFCESYEYKEGSQRSFINNPLQFWSSNNFGKDKTIIFNDIVGFATFEQYMVVAEILQSAQGLRLSVSLNGENFTEAKFPLSMQITKNAYTVLESITSSIMLHVTTSPQYLWGNILKSNSNGTDFVHSLEFANRDEKGFVDFEKIRGIDGIAIANIVSNVDELNMGGTRKKLRSKITFNDGSTWKPLTIPERDSDGKPYDCKGDCSLHLHGYTERQNHRDDFSSSSAVGLVMGVGNVGNYLTPYLDGDTFLTRDAGKTWIEVRKGAHMYEFGDQGSILVMVDDEEPTDRFLYSFNEGGSWQEYNLTQSKERVKVYDITAYPSDVSSKFLLRGSYENNWSKEVVIYIDLSAKLPKKCDDSDFEEWTPSHSEGTECLFGKKIKYDRKISGRICHIDKAKQPKVEDDVCSCTIQDYECDYNYIRNGELCELAPNVNLEYSRKEQCANGETYWYHSSGYRKIPISNCSGGQDFAEIKQQFCPRASSLFWGLFVLSFLIIIGIFGAYVMYRKRNRHSGYSTLGHIRIGDSLSSLFSFLSSILSAAVDLISSIRVPSFISQIFSRTPSPSSRSRYRYSPLTQEDSQFEVSLDDYNNNGE</sequence>
<comment type="subcellular location">
    <subcellularLocation>
        <location evidence="1">Membrane</location>
    </subcellularLocation>
</comment>
<evidence type="ECO:0000313" key="8">
    <source>
        <dbReference type="EMBL" id="RIB09614.1"/>
    </source>
</evidence>
<dbReference type="Gene3D" id="3.30.60.270">
    <property type="match status" value="1"/>
</dbReference>
<dbReference type="GO" id="GO:0005829">
    <property type="term" value="C:cytosol"/>
    <property type="evidence" value="ECO:0007669"/>
    <property type="project" value="GOC"/>
</dbReference>
<evidence type="ECO:0000256" key="4">
    <source>
        <dbReference type="ARBA" id="ARBA00023180"/>
    </source>
</evidence>
<evidence type="ECO:0000256" key="5">
    <source>
        <dbReference type="SAM" id="MobiDB-lite"/>
    </source>
</evidence>
<accession>A0A397UHM6</accession>
<dbReference type="InterPro" id="IPR015943">
    <property type="entry name" value="WD40/YVTN_repeat-like_dom_sf"/>
</dbReference>
<dbReference type="InterPro" id="IPR006581">
    <property type="entry name" value="VPS10"/>
</dbReference>
<dbReference type="GO" id="GO:0016020">
    <property type="term" value="C:membrane"/>
    <property type="evidence" value="ECO:0007669"/>
    <property type="project" value="UniProtKB-SubCell"/>
</dbReference>
<reference evidence="8 9" key="1">
    <citation type="submission" date="2018-06" db="EMBL/GenBank/DDBJ databases">
        <title>Comparative genomics reveals the genomic features of Rhizophagus irregularis, R. cerebriforme, R. diaphanum and Gigaspora rosea, and their symbiotic lifestyle signature.</title>
        <authorList>
            <person name="Morin E."/>
            <person name="San Clemente H."/>
            <person name="Chen E.C.H."/>
            <person name="De La Providencia I."/>
            <person name="Hainaut M."/>
            <person name="Kuo A."/>
            <person name="Kohler A."/>
            <person name="Murat C."/>
            <person name="Tang N."/>
            <person name="Roy S."/>
            <person name="Loubradou J."/>
            <person name="Henrissat B."/>
            <person name="Grigoriev I.V."/>
            <person name="Corradi N."/>
            <person name="Roux C."/>
            <person name="Martin F.M."/>
        </authorList>
    </citation>
    <scope>NUCLEOTIDE SEQUENCE [LARGE SCALE GENOMIC DNA]</scope>
    <source>
        <strain evidence="8 9">DAOM 194757</strain>
    </source>
</reference>
<dbReference type="GO" id="GO:0006623">
    <property type="term" value="P:protein targeting to vacuole"/>
    <property type="evidence" value="ECO:0007669"/>
    <property type="project" value="TreeGrafter"/>
</dbReference>
<feature type="compositionally biased region" description="Low complexity" evidence="5">
    <location>
        <begin position="766"/>
        <end position="781"/>
    </location>
</feature>
<dbReference type="Pfam" id="PF15901">
    <property type="entry name" value="Sortilin_C"/>
    <property type="match status" value="1"/>
</dbReference>
<dbReference type="Gene3D" id="2.130.10.10">
    <property type="entry name" value="YVTN repeat-like/Quinoprotein amine dehydrogenase"/>
    <property type="match status" value="1"/>
</dbReference>
<dbReference type="PANTHER" id="PTHR12106:SF27">
    <property type="entry name" value="SORTILIN-RELATED RECEPTOR"/>
    <property type="match status" value="1"/>
</dbReference>
<protein>
    <recommendedName>
        <fullName evidence="7">VPS10 domain-containing protein</fullName>
    </recommendedName>
</protein>
<dbReference type="SMART" id="SM00602">
    <property type="entry name" value="VPS10"/>
    <property type="match status" value="1"/>
</dbReference>
<dbReference type="InterPro" id="IPR031777">
    <property type="entry name" value="Sortilin_C"/>
</dbReference>
<keyword evidence="9" id="KW-1185">Reference proteome</keyword>
<gene>
    <name evidence="8" type="ORF">C2G38_2005644</name>
</gene>
<comment type="caution">
    <text evidence="8">The sequence shown here is derived from an EMBL/GenBank/DDBJ whole genome shotgun (WGS) entry which is preliminary data.</text>
</comment>
<feature type="transmembrane region" description="Helical" evidence="6">
    <location>
        <begin position="691"/>
        <end position="713"/>
    </location>
</feature>
<dbReference type="Proteomes" id="UP000266673">
    <property type="component" value="Unassembled WGS sequence"/>
</dbReference>
<feature type="region of interest" description="Disordered" evidence="5">
    <location>
        <begin position="766"/>
        <end position="786"/>
    </location>
</feature>
<dbReference type="GO" id="GO:0006896">
    <property type="term" value="P:Golgi to vacuole transport"/>
    <property type="evidence" value="ECO:0007669"/>
    <property type="project" value="TreeGrafter"/>
</dbReference>
<dbReference type="SUPFAM" id="SSF110296">
    <property type="entry name" value="Oligoxyloglucan reducing end-specific cellobiohydrolase"/>
    <property type="match status" value="1"/>
</dbReference>
<keyword evidence="3 6" id="KW-0472">Membrane</keyword>
<proteinExistence type="predicted"/>
<dbReference type="InterPro" id="IPR031778">
    <property type="entry name" value="Sortilin_N"/>
</dbReference>
<dbReference type="STRING" id="44941.A0A397UHM6"/>
<keyword evidence="2" id="KW-0677">Repeat</keyword>
<dbReference type="InterPro" id="IPR050310">
    <property type="entry name" value="VPS10-sortilin"/>
</dbReference>